<name>A0A6J4NS62_9ACTN</name>
<protein>
    <recommendedName>
        <fullName evidence="2">ESAT-6-like protein</fullName>
    </recommendedName>
</protein>
<accession>A0A6J4NS62</accession>
<dbReference type="Pfam" id="PF06013">
    <property type="entry name" value="WXG100"/>
    <property type="match status" value="1"/>
</dbReference>
<dbReference type="SUPFAM" id="SSF140453">
    <property type="entry name" value="EsxAB dimer-like"/>
    <property type="match status" value="1"/>
</dbReference>
<sequence length="98" mass="10483">MTAFEVDVDALREVVAAMASCQRRLLDLAADVEHLHAALRPAWSGLAADAHSTSYLAWRGDCAAMITALAGVRGLATTAEDNYRASVAANLALWEQVR</sequence>
<reference evidence="1" key="1">
    <citation type="submission" date="2020-02" db="EMBL/GenBank/DDBJ databases">
        <authorList>
            <person name="Meier V. D."/>
        </authorList>
    </citation>
    <scope>NUCLEOTIDE SEQUENCE</scope>
    <source>
        <strain evidence="1">AVDCRST_MAG32</strain>
    </source>
</reference>
<evidence type="ECO:0000313" key="1">
    <source>
        <dbReference type="EMBL" id="CAA9390231.1"/>
    </source>
</evidence>
<organism evidence="1">
    <name type="scientific">uncultured Nocardioides sp</name>
    <dbReference type="NCBI Taxonomy" id="198441"/>
    <lineage>
        <taxon>Bacteria</taxon>
        <taxon>Bacillati</taxon>
        <taxon>Actinomycetota</taxon>
        <taxon>Actinomycetes</taxon>
        <taxon>Propionibacteriales</taxon>
        <taxon>Nocardioidaceae</taxon>
        <taxon>Nocardioides</taxon>
        <taxon>environmental samples</taxon>
    </lineage>
</organism>
<dbReference type="InterPro" id="IPR036689">
    <property type="entry name" value="ESAT-6-like_sf"/>
</dbReference>
<dbReference type="AlphaFoldDB" id="A0A6J4NS62"/>
<dbReference type="EMBL" id="CADCUM010000090">
    <property type="protein sequence ID" value="CAA9390231.1"/>
    <property type="molecule type" value="Genomic_DNA"/>
</dbReference>
<gene>
    <name evidence="1" type="ORF">AVDCRST_MAG32-2264</name>
</gene>
<evidence type="ECO:0008006" key="2">
    <source>
        <dbReference type="Google" id="ProtNLM"/>
    </source>
</evidence>
<dbReference type="Gene3D" id="1.10.287.1060">
    <property type="entry name" value="ESAT-6-like"/>
    <property type="match status" value="1"/>
</dbReference>
<dbReference type="InterPro" id="IPR010310">
    <property type="entry name" value="T7SS_ESAT-6-like"/>
</dbReference>
<proteinExistence type="predicted"/>